<evidence type="ECO:0000313" key="1">
    <source>
        <dbReference type="EMBL" id="KAF3975172.1"/>
    </source>
</evidence>
<dbReference type="Proteomes" id="UP000737018">
    <property type="component" value="Unassembled WGS sequence"/>
</dbReference>
<proteinExistence type="predicted"/>
<accession>A0A8J4RKM3</accession>
<dbReference type="AlphaFoldDB" id="A0A8J4RKM3"/>
<dbReference type="EMBL" id="JRKL02000099">
    <property type="protein sequence ID" value="KAF3975172.1"/>
    <property type="molecule type" value="Genomic_DNA"/>
</dbReference>
<reference evidence="1" key="1">
    <citation type="submission" date="2020-03" db="EMBL/GenBank/DDBJ databases">
        <title>Castanea mollissima Vanexum genome sequencing.</title>
        <authorList>
            <person name="Staton M."/>
        </authorList>
    </citation>
    <scope>NUCLEOTIDE SEQUENCE</scope>
    <source>
        <tissue evidence="1">Leaf</tissue>
    </source>
</reference>
<evidence type="ECO:0000313" key="2">
    <source>
        <dbReference type="Proteomes" id="UP000737018"/>
    </source>
</evidence>
<name>A0A8J4RKM3_9ROSI</name>
<sequence>MATLLPSSFTKNFNSSIDYPITSFQTFAIFGPKLKTEQTHFRLSTSFKGNWRVVDFEITTTVQTSLFTLTDKKYFSILIKKQQLYNSLN</sequence>
<keyword evidence="2" id="KW-1185">Reference proteome</keyword>
<comment type="caution">
    <text evidence="1">The sequence shown here is derived from an EMBL/GenBank/DDBJ whole genome shotgun (WGS) entry which is preliminary data.</text>
</comment>
<organism evidence="1 2">
    <name type="scientific">Castanea mollissima</name>
    <name type="common">Chinese chestnut</name>
    <dbReference type="NCBI Taxonomy" id="60419"/>
    <lineage>
        <taxon>Eukaryota</taxon>
        <taxon>Viridiplantae</taxon>
        <taxon>Streptophyta</taxon>
        <taxon>Embryophyta</taxon>
        <taxon>Tracheophyta</taxon>
        <taxon>Spermatophyta</taxon>
        <taxon>Magnoliopsida</taxon>
        <taxon>eudicotyledons</taxon>
        <taxon>Gunneridae</taxon>
        <taxon>Pentapetalae</taxon>
        <taxon>rosids</taxon>
        <taxon>fabids</taxon>
        <taxon>Fagales</taxon>
        <taxon>Fagaceae</taxon>
        <taxon>Castanea</taxon>
    </lineage>
</organism>
<gene>
    <name evidence="1" type="ORF">CMV_001557</name>
</gene>
<protein>
    <submittedName>
        <fullName evidence="1">Uncharacterized protein</fullName>
    </submittedName>
</protein>
<dbReference type="OrthoDB" id="10248475at2759"/>